<dbReference type="Gene3D" id="2.40.128.410">
    <property type="match status" value="1"/>
</dbReference>
<evidence type="ECO:0000313" key="1">
    <source>
        <dbReference type="EMBL" id="RXJ51179.1"/>
    </source>
</evidence>
<proteinExistence type="predicted"/>
<gene>
    <name evidence="1" type="ORF">ESZ48_04710</name>
</gene>
<evidence type="ECO:0000313" key="2">
    <source>
        <dbReference type="Proteomes" id="UP000289792"/>
    </source>
</evidence>
<organism evidence="1 2">
    <name type="scientific">Gelidibacter gilvus</name>
    <dbReference type="NCBI Taxonomy" id="59602"/>
    <lineage>
        <taxon>Bacteria</taxon>
        <taxon>Pseudomonadati</taxon>
        <taxon>Bacteroidota</taxon>
        <taxon>Flavobacteriia</taxon>
        <taxon>Flavobacteriales</taxon>
        <taxon>Flavobacteriaceae</taxon>
        <taxon>Gelidibacter</taxon>
    </lineage>
</organism>
<dbReference type="PROSITE" id="PS51257">
    <property type="entry name" value="PROKAR_LIPOPROTEIN"/>
    <property type="match status" value="1"/>
</dbReference>
<dbReference type="Proteomes" id="UP000289792">
    <property type="component" value="Unassembled WGS sequence"/>
</dbReference>
<keyword evidence="2" id="KW-1185">Reference proteome</keyword>
<dbReference type="AlphaFoldDB" id="A0A4Q0XLF3"/>
<accession>A0A4Q0XLF3</accession>
<dbReference type="InterPro" id="IPR025347">
    <property type="entry name" value="DUF4251"/>
</dbReference>
<dbReference type="OrthoDB" id="1448121at2"/>
<protein>
    <submittedName>
        <fullName evidence="1">DUF4251 domain-containing protein</fullName>
    </submittedName>
</protein>
<dbReference type="EMBL" id="SDDZ01000002">
    <property type="protein sequence ID" value="RXJ51179.1"/>
    <property type="molecule type" value="Genomic_DNA"/>
</dbReference>
<reference evidence="1 2" key="1">
    <citation type="submission" date="2019-01" db="EMBL/GenBank/DDBJ databases">
        <title>Genome sequence of the Antarctic species Gelidibacter gilvus ACAM 158(T).</title>
        <authorList>
            <person name="Bowman J.P."/>
        </authorList>
    </citation>
    <scope>NUCLEOTIDE SEQUENCE [LARGE SCALE GENOMIC DNA]</scope>
    <source>
        <strain evidence="1 2">IC158</strain>
    </source>
</reference>
<name>A0A4Q0XLF3_9FLAO</name>
<dbReference type="RefSeq" id="WP_129016176.1">
    <property type="nucleotide sequence ID" value="NZ_SDDZ01000002.1"/>
</dbReference>
<sequence length="189" mass="21160">MKHLLPYCMLVVMVLSCGSNKVFTEQDNQDYQKLQDLVDSKSFEIVSNSAMPMASASFSKVANSRILGPGNNAGNIDISSNSNRLVVKGDSIRGFLPFYGDQNFGGGYNGNHSGIEFNDVPENYKVSLNHKKHSVDIRFKIADQYRSSERYDIIITLFPNNRSTIRVQSTTRSSIEYTGRVSELEEAKE</sequence>
<comment type="caution">
    <text evidence="1">The sequence shown here is derived from an EMBL/GenBank/DDBJ whole genome shotgun (WGS) entry which is preliminary data.</text>
</comment>
<dbReference type="Pfam" id="PF14059">
    <property type="entry name" value="DUF4251"/>
    <property type="match status" value="1"/>
</dbReference>